<keyword evidence="2 7" id="KW-0812">Transmembrane</keyword>
<evidence type="ECO:0000256" key="2">
    <source>
        <dbReference type="ARBA" id="ARBA00022692"/>
    </source>
</evidence>
<protein>
    <recommendedName>
        <fullName evidence="8">Ion transport domain-containing protein</fullName>
    </recommendedName>
</protein>
<feature type="transmembrane region" description="Helical" evidence="7">
    <location>
        <begin position="1317"/>
        <end position="1342"/>
    </location>
</feature>
<reference evidence="9" key="1">
    <citation type="submission" date="2020-05" db="EMBL/GenBank/DDBJ databases">
        <authorList>
            <person name="Rincon C."/>
            <person name="Sanders R I."/>
            <person name="Robbins C."/>
            <person name="Chaturvedi A."/>
        </authorList>
    </citation>
    <scope>NUCLEOTIDE SEQUENCE</scope>
    <source>
        <strain evidence="9">CHB12</strain>
    </source>
</reference>
<evidence type="ECO:0000256" key="1">
    <source>
        <dbReference type="ARBA" id="ARBA00004141"/>
    </source>
</evidence>
<dbReference type="GO" id="GO:0005886">
    <property type="term" value="C:plasma membrane"/>
    <property type="evidence" value="ECO:0007669"/>
    <property type="project" value="TreeGrafter"/>
</dbReference>
<keyword evidence="5 7" id="KW-0472">Membrane</keyword>
<evidence type="ECO:0000259" key="8">
    <source>
        <dbReference type="Pfam" id="PF00520"/>
    </source>
</evidence>
<dbReference type="VEuPathDB" id="FungiDB:RhiirFUN_013121"/>
<accession>A0A915ZSW0</accession>
<dbReference type="InterPro" id="IPR005821">
    <property type="entry name" value="Ion_trans_dom"/>
</dbReference>
<name>A0A915ZSW0_9GLOM</name>
<evidence type="ECO:0000256" key="3">
    <source>
        <dbReference type="ARBA" id="ARBA00022737"/>
    </source>
</evidence>
<organism evidence="9 10">
    <name type="scientific">Rhizophagus irregularis</name>
    <dbReference type="NCBI Taxonomy" id="588596"/>
    <lineage>
        <taxon>Eukaryota</taxon>
        <taxon>Fungi</taxon>
        <taxon>Fungi incertae sedis</taxon>
        <taxon>Mucoromycota</taxon>
        <taxon>Glomeromycotina</taxon>
        <taxon>Glomeromycetes</taxon>
        <taxon>Glomerales</taxon>
        <taxon>Glomeraceae</taxon>
        <taxon>Rhizophagus</taxon>
    </lineage>
</organism>
<keyword evidence="3" id="KW-0677">Repeat</keyword>
<feature type="transmembrane region" description="Helical" evidence="7">
    <location>
        <begin position="1103"/>
        <end position="1122"/>
    </location>
</feature>
<feature type="region of interest" description="Disordered" evidence="6">
    <location>
        <begin position="91"/>
        <end position="110"/>
    </location>
</feature>
<dbReference type="GO" id="GO:0098703">
    <property type="term" value="P:calcium ion import across plasma membrane"/>
    <property type="evidence" value="ECO:0007669"/>
    <property type="project" value="TreeGrafter"/>
</dbReference>
<feature type="transmembrane region" description="Helical" evidence="7">
    <location>
        <begin position="1182"/>
        <end position="1203"/>
    </location>
</feature>
<dbReference type="GO" id="GO:0005216">
    <property type="term" value="F:monoatomic ion channel activity"/>
    <property type="evidence" value="ECO:0007669"/>
    <property type="project" value="InterPro"/>
</dbReference>
<dbReference type="Pfam" id="PF00520">
    <property type="entry name" value="Ion_trans"/>
    <property type="match status" value="1"/>
</dbReference>
<evidence type="ECO:0000313" key="10">
    <source>
        <dbReference type="Proteomes" id="UP000684084"/>
    </source>
</evidence>
<comment type="subcellular location">
    <subcellularLocation>
        <location evidence="1">Membrane</location>
        <topology evidence="1">Multi-pass membrane protein</topology>
    </subcellularLocation>
</comment>
<proteinExistence type="predicted"/>
<dbReference type="PANTHER" id="PTHR10582">
    <property type="entry name" value="TRANSIENT RECEPTOR POTENTIAL ION CHANNEL PROTEIN"/>
    <property type="match status" value="1"/>
</dbReference>
<evidence type="ECO:0000256" key="4">
    <source>
        <dbReference type="ARBA" id="ARBA00022989"/>
    </source>
</evidence>
<dbReference type="PANTHER" id="PTHR10582:SF2">
    <property type="entry name" value="INACTIVE"/>
    <property type="match status" value="1"/>
</dbReference>
<dbReference type="EMBL" id="CAGKOT010000065">
    <property type="protein sequence ID" value="CAB5389564.1"/>
    <property type="molecule type" value="Genomic_DNA"/>
</dbReference>
<evidence type="ECO:0000256" key="5">
    <source>
        <dbReference type="ARBA" id="ARBA00023136"/>
    </source>
</evidence>
<dbReference type="InterPro" id="IPR024862">
    <property type="entry name" value="TRPV"/>
</dbReference>
<feature type="domain" description="Ion transport" evidence="8">
    <location>
        <begin position="1076"/>
        <end position="1345"/>
    </location>
</feature>
<keyword evidence="4 7" id="KW-1133">Transmembrane helix</keyword>
<sequence>MSENYPREIEVDARNENNNNNNNIFKNVINKIRIVNIFKSKKDPSEDVGYGNDGTIKKEDYQIAICQDGKFAVTFDTANLRVKILENTDHRQPRFNKKKEVDSSNQNESNGSVEIDKTIAYFKINDDFSINKYYKTTYKPLPFKETHGVGSSNSDDITKENISKKDDKFRWSFDISNMYKKNDIEYFILVSISRVNIDEDMKGTKEKNIKVTKLDYKREYLSSKKFKCSSPSDDCELDVKNYKFYETYDTAVDIQSEPKSENFNAPDDNIPEKTDEIKKGISIYRLDFIKNKEIEVNYVLKAVTCYHSDVISGICKFIDSGEVDKDKSCDTQQRRFIILNFRGIYNFEFSDYCDYFDLNEKFEYPQSVRYELDNWFTRTDDDCDDCGDCMGRLISCIYNKYFLVTQYKNNVQSLEVYNLAKMELETTAKRVENKNKFVKNYYSNIFSVNRLQLCFTRGISIVKLYYMENGLQIASKRFDEIKKIHLLEFIDSDEKLLILGECPKGVMISLVWDLYNTGKVEISRLDNCPITRLARTSGNILLIEDNGKVSSVLKKVEENLKLKKVDYKMITNNKCHIDFKPVNDTEPWVLGNCERKFYCLYHNKEGTQTNTLQLIVGRSTVQIWHQIQDDSKNKDVLPNKGEPFLEYIWTNRIPVNQESEKTRLQIEEFTYDDLNNFCLKVYWHIKENNGVLKKKEKIIKQKDINEKFHAVRHACKALEHLNKRYKSKRLANNYTRVHKYEEMVGYIRHIVWRFAKHEPENFKLLDVRHNVMKSLILSDCNHLIKFILFGDEETVENSKENEVKEVVIRHIPRIKLWPGKKFLMDDDLDFDERNDGIEDNEKIIPENNMELAIYHCKGRELKDTIVIAYFLEYYTRHATDYAGWMCTVSKAIPLLFKYNYDDYARKLFYKECFADQDHFSALDPNEIIPEEYRERRNHNIKFRAFRPIIELRTDKYELYYKILNPLIDFKNKMIKRYENFDNNLGKSPLALRVVPLPSFTVNDIPRKKEKYNLKKNLLNIFLFLFIPRWYQIGRGDVKKLSPFSRMILYENNDDIYDNPATEAVVDFRWRETRNFFFLLFLRFLIFAICFTLVSWAYMDHTTIINQNFLLTLIIIFYYLAIYQLITEALQFHYRGFKKYFGEIFNIFDIVSITLSVAIMTIILNDFQFSDGFESVKETDTNLTVWISFSVFLLWIEFIFYLRLIPAIGIYIYYVIIIFKAIFPFFLFMSIAIFAFAHTMFILLRNPTNIKIKDTTFSGNATNDSTNETFHIELKSDFDPKSIDNPFSSFYEALMAAYFWIGGDWVQRDEFSYWAVDLFTWIASIILVYVLLNMLIAFMTGVYEKAEIKGRQTSLRLRANHIADYEALHHINFWEPEPEPKNIYYFGQSKNFEEWYNTRKNQGSIYKEFEEKSTFTKHIFKESDYDKISIWKYDENDIMKEIEKITIIKNDLNNNIDYLIKKFSDLKNENDDDINNDEINNIINRIKDFESIQIKKILKD</sequence>
<evidence type="ECO:0000256" key="6">
    <source>
        <dbReference type="SAM" id="MobiDB-lite"/>
    </source>
</evidence>
<evidence type="ECO:0000256" key="7">
    <source>
        <dbReference type="SAM" id="Phobius"/>
    </source>
</evidence>
<gene>
    <name evidence="9" type="ORF">CHRIB12_LOCUS21127</name>
</gene>
<dbReference type="Proteomes" id="UP000684084">
    <property type="component" value="Unassembled WGS sequence"/>
</dbReference>
<feature type="transmembrane region" description="Helical" evidence="7">
    <location>
        <begin position="1210"/>
        <end position="1236"/>
    </location>
</feature>
<comment type="caution">
    <text evidence="9">The sequence shown here is derived from an EMBL/GenBank/DDBJ whole genome shotgun (WGS) entry which is preliminary data.</text>
</comment>
<feature type="transmembrane region" description="Helical" evidence="7">
    <location>
        <begin position="1075"/>
        <end position="1097"/>
    </location>
</feature>
<evidence type="ECO:0000313" key="9">
    <source>
        <dbReference type="EMBL" id="CAB5389564.1"/>
    </source>
</evidence>
<feature type="transmembrane region" description="Helical" evidence="7">
    <location>
        <begin position="1143"/>
        <end position="1162"/>
    </location>
</feature>
<dbReference type="OrthoDB" id="2355728at2759"/>
<feature type="compositionally biased region" description="Basic and acidic residues" evidence="6">
    <location>
        <begin position="91"/>
        <end position="102"/>
    </location>
</feature>